<reference evidence="2 3" key="1">
    <citation type="submission" date="2016-11" db="EMBL/GenBank/DDBJ databases">
        <authorList>
            <person name="Jaros S."/>
            <person name="Januszkiewicz K."/>
            <person name="Wedrychowicz H."/>
        </authorList>
    </citation>
    <scope>NUCLEOTIDE SEQUENCE [LARGE SCALE GENOMIC DNA]</scope>
    <source>
        <strain evidence="2 3">DSM 21637</strain>
    </source>
</reference>
<keyword evidence="1" id="KW-0472">Membrane</keyword>
<dbReference type="SUPFAM" id="SSF82693">
    <property type="entry name" value="Multidrug efflux transporter AcrB pore domain, PN1, PN2, PC1 and PC2 subdomains"/>
    <property type="match status" value="1"/>
</dbReference>
<proteinExistence type="predicted"/>
<dbReference type="PANTHER" id="PTHR32063">
    <property type="match status" value="1"/>
</dbReference>
<dbReference type="Gene3D" id="3.30.2090.10">
    <property type="entry name" value="Multidrug efflux transporter AcrB TolC docking domain, DN and DC subdomains"/>
    <property type="match status" value="2"/>
</dbReference>
<feature type="transmembrane region" description="Helical" evidence="1">
    <location>
        <begin position="880"/>
        <end position="898"/>
    </location>
</feature>
<accession>A0A1K1UB97</accession>
<evidence type="ECO:0000256" key="1">
    <source>
        <dbReference type="SAM" id="Phobius"/>
    </source>
</evidence>
<dbReference type="AlphaFoldDB" id="A0A1K1UB97"/>
<dbReference type="RefSeq" id="WP_072324731.1">
    <property type="nucleotide sequence ID" value="NZ_FPJW01000001.1"/>
</dbReference>
<dbReference type="Gene3D" id="3.30.70.1430">
    <property type="entry name" value="Multidrug efflux transporter AcrB pore domain"/>
    <property type="match status" value="2"/>
</dbReference>
<dbReference type="Gene3D" id="1.20.1640.10">
    <property type="entry name" value="Multidrug efflux transporter AcrB transmembrane domain"/>
    <property type="match status" value="2"/>
</dbReference>
<dbReference type="Pfam" id="PF00873">
    <property type="entry name" value="ACR_tran"/>
    <property type="match status" value="1"/>
</dbReference>
<feature type="transmembrane region" description="Helical" evidence="1">
    <location>
        <begin position="358"/>
        <end position="378"/>
    </location>
</feature>
<evidence type="ECO:0000313" key="3">
    <source>
        <dbReference type="Proteomes" id="UP000182350"/>
    </source>
</evidence>
<sequence>MSEHGGLIGLFLKHKLASNLLVVLMLMSGSWALIKLNTQFFPNFALDFVSVRVVWVGASAEDVEAGVTLPLENVLRSVDGLKSMTSTSSLGVSAITLEFRDGTDMTQALSQVEDRVAQLRNLPDAAETPVVTRIVRYEPIARLLITGPEQPEELRRLARQFEQQLLDAGIERVDFGGLPQEVVAIEVPLPQLLAVGMTPRQLAERLAAYTQDQPAGLVGRDQGGRQLRILEQARDLDAFSRLPVASDAMRGLITLGDIAQLERRPRDGQTLIRYQGQAAVELWLQRTENTDALKAARRFSDWLAETQPQLPPGVELKAYDQLWELIDERIKLLLKNGLGGLVLVVAILFLFLSGQLALRVALGIPVAFTTAFVALWLFGGSINMMSLFGFIMALGIIVDNAIVVSEHAYTLRAKGLSAEEAAEGGARRMIGPVVASSLTTVAAFFPLMLVGGIIGKIMFEIPLVVICVILATLIISFLILPHQLKRGLARNPLTAPEQRTGISARFERGLEEFRDHRFRRWVTTAVAQKGLTLASALALFILAIGMLAGGRVGFTFFPSPDGTTVRANVAFVAGTSPQQVEAFMLQMDQALQDAEKALLGGQPGAQNGRLVQTRVTRLGQQLSQDGNAPRGDQFASILVELTSPDRRDVSNQQLMDAWNARMPTAPGLDAVVVTAVTGGPPGRDVDVRLSGASAEVLKQAALELAGRMADIPGLYAVEDDTPYGREQLLIRLRPEALALGYSPRSLAAELRGFFDGALVQLYQDGLDELEVRVMLPDAERHRASTLSELALPLPDGRGWVSLDQLVWQEFQPGFETLRHADARLAIHVSAEVNRAQGNAGQIRERLATSVLPELAERYGIHWSFQGRAVDQAETLGDMRMGLLFALAAIFMVLAWMFGSYLLPVVVMAIIPFGLLGAVLGHWLLNIELTILSLFGLFGLTGIVVNNSIILVSFYQALRDDGMDRDTAIVEASCARLRAVLITSITTIAGLVPLLFERSVQAQFLIPMAVSLVFGLAVATLLVLVVIPALLASVESWRERLEKEPVVTS</sequence>
<feature type="transmembrane region" description="Helical" evidence="1">
    <location>
        <begin position="429"/>
        <end position="454"/>
    </location>
</feature>
<protein>
    <submittedName>
        <fullName evidence="2">Multidrug efflux pump subunit AcrB</fullName>
    </submittedName>
</protein>
<dbReference type="PRINTS" id="PR00702">
    <property type="entry name" value="ACRIFLAVINRP"/>
</dbReference>
<gene>
    <name evidence="2" type="ORF">SAMN02745752_00521</name>
</gene>
<keyword evidence="1" id="KW-1133">Transmembrane helix</keyword>
<dbReference type="SUPFAM" id="SSF82714">
    <property type="entry name" value="Multidrug efflux transporter AcrB TolC docking domain, DN and DC subdomains"/>
    <property type="match status" value="1"/>
</dbReference>
<feature type="transmembrane region" description="Helical" evidence="1">
    <location>
        <begin position="904"/>
        <end position="924"/>
    </location>
</feature>
<dbReference type="PANTHER" id="PTHR32063:SF33">
    <property type="entry name" value="RND SUPERFAMILY EFFLUX PUMP PERMEASE COMPONENT"/>
    <property type="match status" value="1"/>
</dbReference>
<evidence type="ECO:0000313" key="2">
    <source>
        <dbReference type="EMBL" id="SFX09645.1"/>
    </source>
</evidence>
<feature type="transmembrane region" description="Helical" evidence="1">
    <location>
        <begin position="1007"/>
        <end position="1030"/>
    </location>
</feature>
<dbReference type="GO" id="GO:0042910">
    <property type="term" value="F:xenobiotic transmembrane transporter activity"/>
    <property type="evidence" value="ECO:0007669"/>
    <property type="project" value="TreeGrafter"/>
</dbReference>
<feature type="transmembrane region" description="Helical" evidence="1">
    <location>
        <begin position="931"/>
        <end position="954"/>
    </location>
</feature>
<feature type="transmembrane region" description="Helical" evidence="1">
    <location>
        <begin position="530"/>
        <end position="549"/>
    </location>
</feature>
<dbReference type="SUPFAM" id="SSF82866">
    <property type="entry name" value="Multidrug efflux transporter AcrB transmembrane domain"/>
    <property type="match status" value="2"/>
</dbReference>
<feature type="transmembrane region" description="Helical" evidence="1">
    <location>
        <begin position="974"/>
        <end position="995"/>
    </location>
</feature>
<dbReference type="Proteomes" id="UP000182350">
    <property type="component" value="Unassembled WGS sequence"/>
</dbReference>
<dbReference type="OrthoDB" id="5287122at2"/>
<dbReference type="Gene3D" id="3.30.70.1440">
    <property type="entry name" value="Multidrug efflux transporter AcrB pore domain"/>
    <property type="match status" value="1"/>
</dbReference>
<name>A0A1K1UB97_9GAMM</name>
<organism evidence="2 3">
    <name type="scientific">Marinospirillum alkaliphilum DSM 21637</name>
    <dbReference type="NCBI Taxonomy" id="1122209"/>
    <lineage>
        <taxon>Bacteria</taxon>
        <taxon>Pseudomonadati</taxon>
        <taxon>Pseudomonadota</taxon>
        <taxon>Gammaproteobacteria</taxon>
        <taxon>Oceanospirillales</taxon>
        <taxon>Oceanospirillaceae</taxon>
        <taxon>Marinospirillum</taxon>
    </lineage>
</organism>
<dbReference type="InterPro" id="IPR001036">
    <property type="entry name" value="Acrflvin-R"/>
</dbReference>
<keyword evidence="3" id="KW-1185">Reference proteome</keyword>
<dbReference type="GO" id="GO:0005886">
    <property type="term" value="C:plasma membrane"/>
    <property type="evidence" value="ECO:0007669"/>
    <property type="project" value="TreeGrafter"/>
</dbReference>
<feature type="transmembrane region" description="Helical" evidence="1">
    <location>
        <begin position="332"/>
        <end position="352"/>
    </location>
</feature>
<dbReference type="EMBL" id="FPJW01000001">
    <property type="protein sequence ID" value="SFX09645.1"/>
    <property type="molecule type" value="Genomic_DNA"/>
</dbReference>
<dbReference type="STRING" id="1122209.SAMN02745752_00521"/>
<dbReference type="Gene3D" id="3.30.70.1320">
    <property type="entry name" value="Multidrug efflux transporter AcrB pore domain like"/>
    <property type="match status" value="1"/>
</dbReference>
<feature type="transmembrane region" description="Helical" evidence="1">
    <location>
        <begin position="385"/>
        <end position="409"/>
    </location>
</feature>
<feature type="transmembrane region" description="Helical" evidence="1">
    <location>
        <begin position="461"/>
        <end position="480"/>
    </location>
</feature>
<keyword evidence="1" id="KW-0812">Transmembrane</keyword>
<dbReference type="InterPro" id="IPR027463">
    <property type="entry name" value="AcrB_DN_DC_subdom"/>
</dbReference>